<proteinExistence type="inferred from homology"/>
<keyword evidence="8" id="KW-0969">Cilium</keyword>
<evidence type="ECO:0000256" key="2">
    <source>
        <dbReference type="ARBA" id="ARBA00004613"/>
    </source>
</evidence>
<sequence>MRITNAQINAIMHGSLSNNAAKTGKLMQQMATGDRIILPSDDPISSVRLLRIAREESSLAQYQTNIANLSGRLSAAETNLTAASDTILSVRDLLLWAANGTNDQAALESMAGELESLEETIYSYFNSRDEEGRFLFSGTATNQEAVKFDGTVYTLGGNNDTRKVAVANGVLLDDNVTAETVLGTNVDLLNKLHEAVASMKDATLDPAVVRTSITDAIVALDSSHDALLMNVTELGGRQNTLTLLANSQADISLVNEKIEGELSRFDYSLGSLELANYQMAIQATQKTYAKLTGMSLFDLL</sequence>
<evidence type="ECO:0000256" key="5">
    <source>
        <dbReference type="ARBA" id="ARBA00023143"/>
    </source>
</evidence>
<evidence type="ECO:0000256" key="4">
    <source>
        <dbReference type="ARBA" id="ARBA00022525"/>
    </source>
</evidence>
<dbReference type="Gene3D" id="1.20.1330.10">
    <property type="entry name" value="f41 fragment of flagellin, N-terminal domain"/>
    <property type="match status" value="1"/>
</dbReference>
<feature type="domain" description="Flagellin N-terminal" evidence="7">
    <location>
        <begin position="6"/>
        <end position="141"/>
    </location>
</feature>
<dbReference type="Proteomes" id="UP000611945">
    <property type="component" value="Unassembled WGS sequence"/>
</dbReference>
<keyword evidence="9" id="KW-1185">Reference proteome</keyword>
<feature type="coiled-coil region" evidence="6">
    <location>
        <begin position="52"/>
        <end position="79"/>
    </location>
</feature>
<dbReference type="PANTHER" id="PTHR42792">
    <property type="entry name" value="FLAGELLIN"/>
    <property type="match status" value="1"/>
</dbReference>
<protein>
    <submittedName>
        <fullName evidence="8">Flagellar hook-associated protein FlgL</fullName>
    </submittedName>
</protein>
<organism evidence="8 9">
    <name type="scientific">Serpens gallinarum</name>
    <dbReference type="NCBI Taxonomy" id="2763075"/>
    <lineage>
        <taxon>Bacteria</taxon>
        <taxon>Pseudomonadati</taxon>
        <taxon>Pseudomonadota</taxon>
        <taxon>Gammaproteobacteria</taxon>
        <taxon>Pseudomonadales</taxon>
        <taxon>Pseudomonadaceae</taxon>
        <taxon>Pseudomonas</taxon>
    </lineage>
</organism>
<evidence type="ECO:0000313" key="8">
    <source>
        <dbReference type="EMBL" id="MBD7976858.1"/>
    </source>
</evidence>
<comment type="caution">
    <text evidence="8">The sequence shown here is derived from an EMBL/GenBank/DDBJ whole genome shotgun (WGS) entry which is preliminary data.</text>
</comment>
<dbReference type="InterPro" id="IPR001029">
    <property type="entry name" value="Flagellin_N"/>
</dbReference>
<dbReference type="NCBIfam" id="TIGR02550">
    <property type="entry name" value="flagell_flgL"/>
    <property type="match status" value="1"/>
</dbReference>
<evidence type="ECO:0000256" key="3">
    <source>
        <dbReference type="ARBA" id="ARBA00005709"/>
    </source>
</evidence>
<dbReference type="SUPFAM" id="SSF64518">
    <property type="entry name" value="Phase 1 flagellin"/>
    <property type="match status" value="1"/>
</dbReference>
<dbReference type="Pfam" id="PF00669">
    <property type="entry name" value="Flagellin_N"/>
    <property type="match status" value="1"/>
</dbReference>
<comment type="similarity">
    <text evidence="3">Belongs to the bacterial flagellin family.</text>
</comment>
<evidence type="ECO:0000256" key="1">
    <source>
        <dbReference type="ARBA" id="ARBA00004365"/>
    </source>
</evidence>
<accession>A0ABR8TN01</accession>
<keyword evidence="5" id="KW-0975">Bacterial flagellum</keyword>
<name>A0ABR8TN01_9PSED</name>
<keyword evidence="6" id="KW-0175">Coiled coil</keyword>
<keyword evidence="4" id="KW-0964">Secreted</keyword>
<dbReference type="PANTHER" id="PTHR42792:SF1">
    <property type="entry name" value="FLAGELLAR HOOK-ASSOCIATED PROTEIN 3"/>
    <property type="match status" value="1"/>
</dbReference>
<dbReference type="InterPro" id="IPR013384">
    <property type="entry name" value="Flagell_FlgL"/>
</dbReference>
<evidence type="ECO:0000313" key="9">
    <source>
        <dbReference type="Proteomes" id="UP000611945"/>
    </source>
</evidence>
<dbReference type="EMBL" id="JACSQG010000002">
    <property type="protein sequence ID" value="MBD7976858.1"/>
    <property type="molecule type" value="Genomic_DNA"/>
</dbReference>
<reference evidence="8 9" key="1">
    <citation type="submission" date="2020-08" db="EMBL/GenBank/DDBJ databases">
        <title>A Genomic Blueprint of the Chicken Gut Microbiome.</title>
        <authorList>
            <person name="Gilroy R."/>
            <person name="Ravi A."/>
            <person name="Getino M."/>
            <person name="Pursley I."/>
            <person name="Horton D.L."/>
            <person name="Alikhan N.-F."/>
            <person name="Baker D."/>
            <person name="Gharbi K."/>
            <person name="Hall N."/>
            <person name="Watson M."/>
            <person name="Adriaenssens E.M."/>
            <person name="Foster-Nyarko E."/>
            <person name="Jarju S."/>
            <person name="Secka A."/>
            <person name="Antonio M."/>
            <person name="Oren A."/>
            <person name="Chaudhuri R."/>
            <person name="La Ragione R.M."/>
            <person name="Hildebrand F."/>
            <person name="Pallen M.J."/>
        </authorList>
    </citation>
    <scope>NUCLEOTIDE SEQUENCE [LARGE SCALE GENOMIC DNA]</scope>
    <source>
        <strain evidence="8 9">Sa2CUA2</strain>
    </source>
</reference>
<evidence type="ECO:0000259" key="7">
    <source>
        <dbReference type="Pfam" id="PF00669"/>
    </source>
</evidence>
<keyword evidence="8" id="KW-0282">Flagellum</keyword>
<evidence type="ECO:0000256" key="6">
    <source>
        <dbReference type="SAM" id="Coils"/>
    </source>
</evidence>
<keyword evidence="8" id="KW-0966">Cell projection</keyword>
<gene>
    <name evidence="8" type="primary">flgL</name>
    <name evidence="8" type="ORF">H9642_06605</name>
</gene>
<dbReference type="RefSeq" id="WP_251835630.1">
    <property type="nucleotide sequence ID" value="NZ_JACSQG010000002.1"/>
</dbReference>
<dbReference type="InterPro" id="IPR001492">
    <property type="entry name" value="Flagellin"/>
</dbReference>
<comment type="subcellular location">
    <subcellularLocation>
        <location evidence="1">Bacterial flagellum</location>
    </subcellularLocation>
    <subcellularLocation>
        <location evidence="2">Secreted</location>
    </subcellularLocation>
</comment>